<keyword evidence="3" id="KW-1185">Reference proteome</keyword>
<keyword evidence="1" id="KW-1133">Transmembrane helix</keyword>
<reference evidence="2 3" key="1">
    <citation type="journal article" date="2013" name="Environ. Microbiol.">
        <title>Chloride and organic osmolytes: a hybrid strategy to cope with elevated salinities by the moderately halophilic, chloride-dependent bacterium Halobacillus halophilus.</title>
        <authorList>
            <person name="Saum S.H."/>
            <person name="Pfeiffer F."/>
            <person name="Palm P."/>
            <person name="Rampp M."/>
            <person name="Schuster S.C."/>
            <person name="Muller V."/>
            <person name="Oesterhelt D."/>
        </authorList>
    </citation>
    <scope>NUCLEOTIDE SEQUENCE [LARGE SCALE GENOMIC DNA]</scope>
    <source>
        <strain evidence="3">ATCC 35676 / DSM 2266 / JCM 20832 / KCTC 3685 / LMG 17431 / NBRC 102448 / NCIMB 2269</strain>
    </source>
</reference>
<dbReference type="HOGENOM" id="CLU_178409_0_0_9"/>
<feature type="transmembrane region" description="Helical" evidence="1">
    <location>
        <begin position="68"/>
        <end position="89"/>
    </location>
</feature>
<dbReference type="Proteomes" id="UP000007397">
    <property type="component" value="Chromosome"/>
</dbReference>
<dbReference type="STRING" id="866895.HBHAL_2516_A"/>
<dbReference type="KEGG" id="hhd:HBHAL_2516_A"/>
<dbReference type="AlphaFoldDB" id="I0JL41"/>
<protein>
    <submittedName>
        <fullName evidence="2">Uncharacterized protein</fullName>
    </submittedName>
</protein>
<evidence type="ECO:0000256" key="1">
    <source>
        <dbReference type="SAM" id="Phobius"/>
    </source>
</evidence>
<evidence type="ECO:0000313" key="2">
    <source>
        <dbReference type="EMBL" id="CCG44861.1"/>
    </source>
</evidence>
<accession>I0JL41</accession>
<keyword evidence="1" id="KW-0472">Membrane</keyword>
<evidence type="ECO:0000313" key="3">
    <source>
        <dbReference type="Proteomes" id="UP000007397"/>
    </source>
</evidence>
<dbReference type="EMBL" id="HE717023">
    <property type="protein sequence ID" value="CCG44861.1"/>
    <property type="molecule type" value="Genomic_DNA"/>
</dbReference>
<proteinExistence type="predicted"/>
<sequence>MKRSNWKHMIWSLLLCIFIPYFISSNYSNEGIGNHTFGFPIKYITIHQKEPYSVWLFDNLFSGNDGMAINPATFLLNVLIIYLIIRFAANKMKKRKDVNLNVQ</sequence>
<keyword evidence="1" id="KW-0812">Transmembrane</keyword>
<gene>
    <name evidence="2" type="ORF">HBHAL_2516_A</name>
</gene>
<organism evidence="2 3">
    <name type="scientific">Halobacillus halophilus (strain ATCC 35676 / DSM 2266 / JCM 20832 / KCTC 3685 / LMG 17431 / NBRC 102448 / NCIMB 2269)</name>
    <name type="common">Sporosarcina halophila</name>
    <dbReference type="NCBI Taxonomy" id="866895"/>
    <lineage>
        <taxon>Bacteria</taxon>
        <taxon>Bacillati</taxon>
        <taxon>Bacillota</taxon>
        <taxon>Bacilli</taxon>
        <taxon>Bacillales</taxon>
        <taxon>Bacillaceae</taxon>
        <taxon>Halobacillus</taxon>
    </lineage>
</organism>
<name>I0JL41_HALH3</name>